<keyword evidence="6 11" id="KW-0547">Nucleotide-binding</keyword>
<dbReference type="InterPro" id="IPR050823">
    <property type="entry name" value="Plant_Ser_Thr_Prot_Kinase"/>
</dbReference>
<dbReference type="Gene3D" id="1.10.510.10">
    <property type="entry name" value="Transferase(Phosphotransferase) domain 1"/>
    <property type="match status" value="1"/>
</dbReference>
<feature type="compositionally biased region" description="Polar residues" evidence="13">
    <location>
        <begin position="1"/>
        <end position="20"/>
    </location>
</feature>
<evidence type="ECO:0000256" key="3">
    <source>
        <dbReference type="ARBA" id="ARBA00022475"/>
    </source>
</evidence>
<evidence type="ECO:0000259" key="14">
    <source>
        <dbReference type="PROSITE" id="PS50011"/>
    </source>
</evidence>
<dbReference type="SUPFAM" id="SSF56112">
    <property type="entry name" value="Protein kinase-like (PK-like)"/>
    <property type="match status" value="1"/>
</dbReference>
<dbReference type="EC" id="2.7.11.1" evidence="2"/>
<keyword evidence="8 11" id="KW-0067">ATP-binding</keyword>
<dbReference type="GO" id="GO:0004674">
    <property type="term" value="F:protein serine/threonine kinase activity"/>
    <property type="evidence" value="ECO:0007669"/>
    <property type="project" value="UniProtKB-KW"/>
</dbReference>
<dbReference type="PROSITE" id="PS50011">
    <property type="entry name" value="PROTEIN_KINASE_DOM"/>
    <property type="match status" value="1"/>
</dbReference>
<evidence type="ECO:0000256" key="5">
    <source>
        <dbReference type="ARBA" id="ARBA00022679"/>
    </source>
</evidence>
<sequence length="437" mass="47995">MGNCWGSSAENPSSSADTRLSTTGTSSQSTSTMTMTTTSAGSSISPISRFSASSGDETSPHGQILPHPNLRIFTFAELKVATKNFKSDSLLGEGGFGKVFKGWLEEKPSAKNGSGLVIAVKRLKSESAQGFREWQAEIDFLGRLSHPNLVKLIGYCLEETELLLVYEFMQKGSLENHLFGRGAVVQPLPWGLRLKIAVGAARGLAFLHTSEKQVIYRDFKASNILLDGFYNAKISDFGLAKIGPSPSQSHVSTRVMGTQGYAAPEYIATGHLYVKSDVFGFGVVLVEILTGLRAVDTGRTGKENLVEWVKPYLSDRRKLKTIMDAGLQGKYPSKIVYEIAQLALTCLEGEPKARPSMEEVVKTLETLEAAPERSIRSRNRSGSRPAAHRHVQHQHQHQHQHQLPLPLPPPSPMQPRTPLHPRHNGFSAYQQSPQLRQ</sequence>
<dbReference type="InterPro" id="IPR001245">
    <property type="entry name" value="Ser-Thr/Tyr_kinase_cat_dom"/>
</dbReference>
<dbReference type="InterPro" id="IPR011009">
    <property type="entry name" value="Kinase-like_dom_sf"/>
</dbReference>
<keyword evidence="16" id="KW-1185">Reference proteome</keyword>
<comment type="similarity">
    <text evidence="12">Belongs to the protein kinase superfamily.</text>
</comment>
<organism evidence="15 16">
    <name type="scientific">Eucalyptus globulus</name>
    <name type="common">Tasmanian blue gum</name>
    <dbReference type="NCBI Taxonomy" id="34317"/>
    <lineage>
        <taxon>Eukaryota</taxon>
        <taxon>Viridiplantae</taxon>
        <taxon>Streptophyta</taxon>
        <taxon>Embryophyta</taxon>
        <taxon>Tracheophyta</taxon>
        <taxon>Spermatophyta</taxon>
        <taxon>Magnoliopsida</taxon>
        <taxon>eudicotyledons</taxon>
        <taxon>Gunneridae</taxon>
        <taxon>Pentapetalae</taxon>
        <taxon>rosids</taxon>
        <taxon>malvids</taxon>
        <taxon>Myrtales</taxon>
        <taxon>Myrtaceae</taxon>
        <taxon>Myrtoideae</taxon>
        <taxon>Eucalypteae</taxon>
        <taxon>Eucalyptus</taxon>
    </lineage>
</organism>
<evidence type="ECO:0000256" key="7">
    <source>
        <dbReference type="ARBA" id="ARBA00022777"/>
    </source>
</evidence>
<evidence type="ECO:0000256" key="13">
    <source>
        <dbReference type="SAM" id="MobiDB-lite"/>
    </source>
</evidence>
<dbReference type="Pfam" id="PF07714">
    <property type="entry name" value="PK_Tyr_Ser-Thr"/>
    <property type="match status" value="1"/>
</dbReference>
<dbReference type="PROSITE" id="PS00108">
    <property type="entry name" value="PROTEIN_KINASE_ST"/>
    <property type="match status" value="1"/>
</dbReference>
<feature type="compositionally biased region" description="Pro residues" evidence="13">
    <location>
        <begin position="405"/>
        <end position="415"/>
    </location>
</feature>
<reference evidence="15 16" key="1">
    <citation type="submission" date="2024-11" db="EMBL/GenBank/DDBJ databases">
        <title>Chromosome-level genome assembly of Eucalyptus globulus Labill. provides insights into its genome evolution.</title>
        <authorList>
            <person name="Li X."/>
        </authorList>
    </citation>
    <scope>NUCLEOTIDE SEQUENCE [LARGE SCALE GENOMIC DNA]</scope>
    <source>
        <strain evidence="15">CL2024</strain>
        <tissue evidence="15">Fresh tender leaves</tissue>
    </source>
</reference>
<evidence type="ECO:0000256" key="10">
    <source>
        <dbReference type="ARBA" id="ARBA00048679"/>
    </source>
</evidence>
<gene>
    <name evidence="15" type="ORF">ACJRO7_035087</name>
</gene>
<keyword evidence="3" id="KW-0472">Membrane</keyword>
<feature type="compositionally biased region" description="Basic residues" evidence="13">
    <location>
        <begin position="376"/>
        <end position="400"/>
    </location>
</feature>
<feature type="binding site" evidence="11">
    <location>
        <position position="121"/>
    </location>
    <ligand>
        <name>ATP</name>
        <dbReference type="ChEBI" id="CHEBI:30616"/>
    </ligand>
</feature>
<protein>
    <recommendedName>
        <fullName evidence="2">non-specific serine/threonine protein kinase</fullName>
        <ecNumber evidence="2">2.7.11.1</ecNumber>
    </recommendedName>
</protein>
<proteinExistence type="inferred from homology"/>
<feature type="compositionally biased region" description="Polar residues" evidence="13">
    <location>
        <begin position="427"/>
        <end position="437"/>
    </location>
</feature>
<dbReference type="FunFam" id="3.30.200.20:FF:000228">
    <property type="entry name" value="Serine/threonine-protein kinase BIK1"/>
    <property type="match status" value="1"/>
</dbReference>
<keyword evidence="7" id="KW-0418">Kinase</keyword>
<keyword evidence="3" id="KW-1003">Cell membrane</keyword>
<evidence type="ECO:0000256" key="2">
    <source>
        <dbReference type="ARBA" id="ARBA00012513"/>
    </source>
</evidence>
<dbReference type="PANTHER" id="PTHR45621">
    <property type="entry name" value="OS01G0588500 PROTEIN-RELATED"/>
    <property type="match status" value="1"/>
</dbReference>
<keyword evidence="5" id="KW-0808">Transferase</keyword>
<comment type="subcellular location">
    <subcellularLocation>
        <location evidence="1">Cell membrane</location>
    </subcellularLocation>
</comment>
<evidence type="ECO:0000256" key="9">
    <source>
        <dbReference type="ARBA" id="ARBA00047899"/>
    </source>
</evidence>
<evidence type="ECO:0000256" key="4">
    <source>
        <dbReference type="ARBA" id="ARBA00022527"/>
    </source>
</evidence>
<comment type="catalytic activity">
    <reaction evidence="10">
        <text>L-seryl-[protein] + ATP = O-phospho-L-seryl-[protein] + ADP + H(+)</text>
        <dbReference type="Rhea" id="RHEA:17989"/>
        <dbReference type="Rhea" id="RHEA-COMP:9863"/>
        <dbReference type="Rhea" id="RHEA-COMP:11604"/>
        <dbReference type="ChEBI" id="CHEBI:15378"/>
        <dbReference type="ChEBI" id="CHEBI:29999"/>
        <dbReference type="ChEBI" id="CHEBI:30616"/>
        <dbReference type="ChEBI" id="CHEBI:83421"/>
        <dbReference type="ChEBI" id="CHEBI:456216"/>
        <dbReference type="EC" id="2.7.11.1"/>
    </reaction>
</comment>
<feature type="region of interest" description="Disordered" evidence="13">
    <location>
        <begin position="1"/>
        <end position="65"/>
    </location>
</feature>
<keyword evidence="4 12" id="KW-0723">Serine/threonine-protein kinase</keyword>
<dbReference type="GO" id="GO:0005524">
    <property type="term" value="F:ATP binding"/>
    <property type="evidence" value="ECO:0007669"/>
    <property type="project" value="UniProtKB-UniRule"/>
</dbReference>
<evidence type="ECO:0000256" key="8">
    <source>
        <dbReference type="ARBA" id="ARBA00022840"/>
    </source>
</evidence>
<dbReference type="EMBL" id="JBJKBG010000009">
    <property type="protein sequence ID" value="KAL3722825.1"/>
    <property type="molecule type" value="Genomic_DNA"/>
</dbReference>
<evidence type="ECO:0000256" key="11">
    <source>
        <dbReference type="PROSITE-ProRule" id="PRU10141"/>
    </source>
</evidence>
<dbReference type="Gene3D" id="3.30.200.20">
    <property type="entry name" value="Phosphorylase Kinase, domain 1"/>
    <property type="match status" value="1"/>
</dbReference>
<dbReference type="GO" id="GO:0005886">
    <property type="term" value="C:plasma membrane"/>
    <property type="evidence" value="ECO:0007669"/>
    <property type="project" value="UniProtKB-SubCell"/>
</dbReference>
<feature type="region of interest" description="Disordered" evidence="13">
    <location>
        <begin position="368"/>
        <end position="437"/>
    </location>
</feature>
<dbReference type="PROSITE" id="PS00107">
    <property type="entry name" value="PROTEIN_KINASE_ATP"/>
    <property type="match status" value="1"/>
</dbReference>
<feature type="compositionally biased region" description="Low complexity" evidence="13">
    <location>
        <begin position="21"/>
        <end position="55"/>
    </location>
</feature>
<evidence type="ECO:0000256" key="1">
    <source>
        <dbReference type="ARBA" id="ARBA00004236"/>
    </source>
</evidence>
<dbReference type="CDD" id="cd14066">
    <property type="entry name" value="STKc_IRAK"/>
    <property type="match status" value="1"/>
</dbReference>
<dbReference type="InterPro" id="IPR000719">
    <property type="entry name" value="Prot_kinase_dom"/>
</dbReference>
<comment type="catalytic activity">
    <reaction evidence="9">
        <text>L-threonyl-[protein] + ATP = O-phospho-L-threonyl-[protein] + ADP + H(+)</text>
        <dbReference type="Rhea" id="RHEA:46608"/>
        <dbReference type="Rhea" id="RHEA-COMP:11060"/>
        <dbReference type="Rhea" id="RHEA-COMP:11605"/>
        <dbReference type="ChEBI" id="CHEBI:15378"/>
        <dbReference type="ChEBI" id="CHEBI:30013"/>
        <dbReference type="ChEBI" id="CHEBI:30616"/>
        <dbReference type="ChEBI" id="CHEBI:61977"/>
        <dbReference type="ChEBI" id="CHEBI:456216"/>
        <dbReference type="EC" id="2.7.11.1"/>
    </reaction>
</comment>
<evidence type="ECO:0000313" key="15">
    <source>
        <dbReference type="EMBL" id="KAL3722825.1"/>
    </source>
</evidence>
<dbReference type="InterPro" id="IPR008271">
    <property type="entry name" value="Ser/Thr_kinase_AS"/>
</dbReference>
<comment type="caution">
    <text evidence="15">The sequence shown here is derived from an EMBL/GenBank/DDBJ whole genome shotgun (WGS) entry which is preliminary data.</text>
</comment>
<dbReference type="InterPro" id="IPR017441">
    <property type="entry name" value="Protein_kinase_ATP_BS"/>
</dbReference>
<dbReference type="Proteomes" id="UP001634007">
    <property type="component" value="Unassembled WGS sequence"/>
</dbReference>
<dbReference type="AlphaFoldDB" id="A0ABD3J4V6"/>
<dbReference type="FunFam" id="1.10.510.10:FF:000095">
    <property type="entry name" value="protein STRUBBELIG-RECEPTOR FAMILY 8"/>
    <property type="match status" value="1"/>
</dbReference>
<evidence type="ECO:0000313" key="16">
    <source>
        <dbReference type="Proteomes" id="UP001634007"/>
    </source>
</evidence>
<evidence type="ECO:0000256" key="6">
    <source>
        <dbReference type="ARBA" id="ARBA00022741"/>
    </source>
</evidence>
<accession>A0ABD3J4V6</accession>
<feature type="domain" description="Protein kinase" evidence="14">
    <location>
        <begin position="85"/>
        <end position="367"/>
    </location>
</feature>
<evidence type="ECO:0000256" key="12">
    <source>
        <dbReference type="RuleBase" id="RU000304"/>
    </source>
</evidence>
<name>A0ABD3J4V6_EUCGL</name>